<dbReference type="InterPro" id="IPR042099">
    <property type="entry name" value="ANL_N_sf"/>
</dbReference>
<protein>
    <submittedName>
        <fullName evidence="4">AMP-binding protein</fullName>
    </submittedName>
</protein>
<dbReference type="PANTHER" id="PTHR43201">
    <property type="entry name" value="ACYL-COA SYNTHETASE"/>
    <property type="match status" value="1"/>
</dbReference>
<evidence type="ECO:0000256" key="2">
    <source>
        <dbReference type="ARBA" id="ARBA00022598"/>
    </source>
</evidence>
<evidence type="ECO:0000313" key="5">
    <source>
        <dbReference type="Proteomes" id="UP000431901"/>
    </source>
</evidence>
<keyword evidence="5" id="KW-1185">Reference proteome</keyword>
<dbReference type="GO" id="GO:0006631">
    <property type="term" value="P:fatty acid metabolic process"/>
    <property type="evidence" value="ECO:0007669"/>
    <property type="project" value="TreeGrafter"/>
</dbReference>
<dbReference type="Gene3D" id="3.40.50.12780">
    <property type="entry name" value="N-terminal domain of ligase-like"/>
    <property type="match status" value="1"/>
</dbReference>
<dbReference type="GO" id="GO:0031956">
    <property type="term" value="F:medium-chain fatty acid-CoA ligase activity"/>
    <property type="evidence" value="ECO:0007669"/>
    <property type="project" value="TreeGrafter"/>
</dbReference>
<dbReference type="InterPro" id="IPR025110">
    <property type="entry name" value="AMP-bd_C"/>
</dbReference>
<name>A0A6I4WEI5_9ACTN</name>
<dbReference type="PROSITE" id="PS50075">
    <property type="entry name" value="CARRIER"/>
    <property type="match status" value="1"/>
</dbReference>
<dbReference type="Gene3D" id="3.30.300.30">
    <property type="match status" value="1"/>
</dbReference>
<dbReference type="Gene3D" id="1.10.1200.10">
    <property type="entry name" value="ACP-like"/>
    <property type="match status" value="1"/>
</dbReference>
<dbReference type="Pfam" id="PF13193">
    <property type="entry name" value="AMP-binding_C"/>
    <property type="match status" value="1"/>
</dbReference>
<dbReference type="InterPro" id="IPR045851">
    <property type="entry name" value="AMP-bd_C_sf"/>
</dbReference>
<reference evidence="4 5" key="1">
    <citation type="submission" date="2019-12" db="EMBL/GenBank/DDBJ databases">
        <title>Nocardia macrotermitis sp. nov. and Nocardia aurantia sp. nov., isolated from the gut of the fungus growing-termite Macrotermes natalensis.</title>
        <authorList>
            <person name="Christine B."/>
            <person name="Rene B."/>
        </authorList>
    </citation>
    <scope>NUCLEOTIDE SEQUENCE [LARGE SCALE GENOMIC DNA]</scope>
    <source>
        <strain evidence="4 5">DSM 102126</strain>
    </source>
</reference>
<evidence type="ECO:0000259" key="3">
    <source>
        <dbReference type="PROSITE" id="PS50075"/>
    </source>
</evidence>
<dbReference type="Pfam" id="PF00550">
    <property type="entry name" value="PP-binding"/>
    <property type="match status" value="1"/>
</dbReference>
<evidence type="ECO:0000313" key="4">
    <source>
        <dbReference type="EMBL" id="MXQ66266.1"/>
    </source>
</evidence>
<dbReference type="Pfam" id="PF00501">
    <property type="entry name" value="AMP-binding"/>
    <property type="match status" value="1"/>
</dbReference>
<dbReference type="AlphaFoldDB" id="A0A6I4WEI5"/>
<dbReference type="InterPro" id="IPR036736">
    <property type="entry name" value="ACP-like_sf"/>
</dbReference>
<keyword evidence="2" id="KW-0436">Ligase</keyword>
<dbReference type="InterPro" id="IPR009081">
    <property type="entry name" value="PP-bd_ACP"/>
</dbReference>
<comment type="caution">
    <text evidence="4">The sequence shown here is derived from an EMBL/GenBank/DDBJ whole genome shotgun (WGS) entry which is preliminary data.</text>
</comment>
<dbReference type="OrthoDB" id="3501794at2"/>
<dbReference type="PANTHER" id="PTHR43201:SF5">
    <property type="entry name" value="MEDIUM-CHAIN ACYL-COA LIGASE ACSF2, MITOCHONDRIAL"/>
    <property type="match status" value="1"/>
</dbReference>
<proteinExistence type="inferred from homology"/>
<evidence type="ECO:0000256" key="1">
    <source>
        <dbReference type="ARBA" id="ARBA00006432"/>
    </source>
</evidence>
<dbReference type="SUPFAM" id="SSF47336">
    <property type="entry name" value="ACP-like"/>
    <property type="match status" value="1"/>
</dbReference>
<dbReference type="EMBL" id="WUTW01000004">
    <property type="protein sequence ID" value="MXQ66266.1"/>
    <property type="molecule type" value="Genomic_DNA"/>
</dbReference>
<dbReference type="InterPro" id="IPR000873">
    <property type="entry name" value="AMP-dep_synth/lig_dom"/>
</dbReference>
<dbReference type="SUPFAM" id="SSF56801">
    <property type="entry name" value="Acetyl-CoA synthetase-like"/>
    <property type="match status" value="1"/>
</dbReference>
<gene>
    <name evidence="4" type="ORF">GQ466_19810</name>
</gene>
<dbReference type="Proteomes" id="UP000431901">
    <property type="component" value="Unassembled WGS sequence"/>
</dbReference>
<accession>A0A6I4WEI5</accession>
<feature type="domain" description="Carrier" evidence="3">
    <location>
        <begin position="510"/>
        <end position="586"/>
    </location>
</feature>
<comment type="similarity">
    <text evidence="1">Belongs to the ATP-dependent AMP-binding enzyme family.</text>
</comment>
<dbReference type="RefSeq" id="WP_161104477.1">
    <property type="nucleotide sequence ID" value="NZ_JBHLYI010000007.1"/>
</dbReference>
<organism evidence="4 5">
    <name type="scientific">Actinomadura rayongensis</name>
    <dbReference type="NCBI Taxonomy" id="1429076"/>
    <lineage>
        <taxon>Bacteria</taxon>
        <taxon>Bacillati</taxon>
        <taxon>Actinomycetota</taxon>
        <taxon>Actinomycetes</taxon>
        <taxon>Streptosporangiales</taxon>
        <taxon>Thermomonosporaceae</taxon>
        <taxon>Actinomadura</taxon>
    </lineage>
</organism>
<sequence length="592" mass="61573">MRADGVRPVDGPIDAVRAHAATTPGAAALLDTAGHALAYGDLRDLLDATRARLEQLGIAPGDRVVVAAGAGLGTAVLLLALLDLACCCPVDPTVRRDELRAVLDLVRPAAVVVPANAGADLRHAAASRGLGVIEAHADPAPVLTPVAERRTPRAGTDDDAKLLLRTSGTTARGKIVALTAGNIVAGARATGRAYALTPDDRRLNLMPLFHVQGLVGSLLASLAAGSSVVCAAAFDPAKVAGWLRELRPTWFSASPAMHRLILDAPGRPDGHALRFVRSGSAALPAALRADLADAYAVPVVESYGMSEAHQIASTPLPPQPPARGMVATGSEIGIRDDHGTIHRTPGATGEIVVRGPNVVGGYLWPSRADEAFTGGWFRTGDLGALHDDGSLAVTGRLKELIDRGGEKVSPREIEDALARHPDVERAAVFGVPDPVLTERIAAAVVLRAGAAPDADGLRRFTGRRIAPHKVPELITFRDALPVSATGKIQKHELARELEPVRETAGNDGPRPRTATEAALAGLWAFALDVAHVSVEDDFFARGGDSLAAVALLSTVEEVFGVVLGPQSLFDELNTVARMAAHIAARTGEAHDG</sequence>